<dbReference type="PRINTS" id="PR00759">
    <property type="entry name" value="BASICPTASE"/>
</dbReference>
<dbReference type="InterPro" id="IPR050439">
    <property type="entry name" value="ADAMTS_ADAMTS-like"/>
</dbReference>
<comment type="subcellular location">
    <subcellularLocation>
        <location evidence="1">Secreted</location>
        <location evidence="1">Extracellular space</location>
        <location evidence="1">Extracellular matrix</location>
        <location evidence="1">Basement membrane</location>
    </subcellularLocation>
</comment>
<feature type="compositionally biased region" description="Polar residues" evidence="11">
    <location>
        <begin position="1125"/>
        <end position="1151"/>
    </location>
</feature>
<evidence type="ECO:0000256" key="10">
    <source>
        <dbReference type="ARBA" id="ARBA00023157"/>
    </source>
</evidence>
<dbReference type="CDD" id="cd22639">
    <property type="entry name" value="Kunitz_papilin_lacunin-like"/>
    <property type="match status" value="1"/>
</dbReference>
<dbReference type="InterPro" id="IPR002223">
    <property type="entry name" value="Kunitz_BPTI"/>
</dbReference>
<feature type="domain" description="BPTI/Kunitz inhibitor" evidence="12">
    <location>
        <begin position="1793"/>
        <end position="1843"/>
    </location>
</feature>
<sequence>MAHHIKLRHGRHRRQHGESYLPSSFVLETDEPERGNWGPWSMPSSCSRSCGGGVAHQTRQCLDVDWIPYTGSPHKCELNCMPRGERFFYRYKVAVTDGTPCEIEKNNVCVEGKCMPVGCDMMLGSDAKEDACRECGGNGTDCNTIQGIGKGKKLCRLPPILVSGYIDILLIPEGATNIVIRELEPSNNYLAIRNTSGHYYLNGNWRIDFPRSLRFIGTIFHYSREPQGFSAPDIITALGPTTEPIYVVLLYQDRNVGVHYEYSIPKKLSTRTDADSYTWITEEFSSCSTSCGGGYQSRRVACVRRRDNQPVDDGLCDPQLEPEDTQTCSEEPCPAEWVEGEWGACTKRCGDGGLQTREIKCEQVVAGGIRSIVDDSQCVEKLGPKGPTAQECNRHVDCPQWHLGPWKPCDRLCGEGKRTRRITCYIKKDGKIEVMEDAACEGKVPEREERCESRPCEGLDWVVSEWSGCNDKCDLTQETRTARCATQEGNVHPDEKCDSDKRPELTRECEDVQNCEYRWYASQWSECSAKCGRGLQTRQVFCATFVDDALKKVPDSKCEPGRRYESAQNCTIDREECKGEWFAGPWSKCTKPCGGGDMSRKVICMKDNATASLDNCDINTIMFAKESCNEHPCGEDEVIPVEPDKSKALMEQEDEECEEYEDEDFVTVGSEFAVSGSESGLYEVTEGPTSVKFTSYTSGETVSDMDEMMFSDGGYSRGDISPGDFGSGFTSSGFGSGDDFLSTLFTSNPSFEDWSTVEGSGTSPDTESVTVETTETGDVTEFDKSESTESPVSTESGATQVSDSVTSESVTRVSPKEDSEATETSTDSEITMESGATEESIESSGITTESVESSVSEGFTDSASSESTTSNLSTDASTDITESTDLFSSIDTTTSMDVTVPSSSSEFTDSTESGATDVTESTVTESTESTEPTDTTVTESTESSVTESTGSTESSESAPTDTTESTESTESKGSTESTESTIVEETTAAVSEESSSISKVTSELPDSTIETSTMESAISVVENEYDTNVKETTESTTTVFGTSEASTSFETGHTEETESTESGATIETGITTEFGSSESDGLGGTSESSFATEIEPSTVGSVETTESGATSESEVSEATDTTESGLSTVSEVTTESGMTGLSGLTTESEGTSEVAPTGETAVSGLTTSSEIEETGPTETTHVSELWTTVGSVETTHKLKKCKVYKKKSCKVSKFGCCYDEITPAKGPFGGGCPTPKTCNETKYGCCPDAVSAATGANNEGCPDTRCNESLFGCCPDGINAAEGNDYEGCKKPCNGTEFGCCPDNETPAAGKDNLGCCNATTYGCCEDGVRAAVGPNREGCEEEEKEEVTSETTTATKEYETTTLATEEDCANTTYGCCPDGVRPASGTNFEGCGVINTENCSASYFDCCPDKIAPALGPNNYGCRMPCENSTYGCCQDGATPAHGPNGEGCCLTTPHGCCPDNVSPARGPDLYGCGCQYSRYGCCPDNSTAARGSNNEGCGCKYTTHGCCPNRFTPATGPNYEGCPCYTYQFGCCPNGITIAKGPHGQGCGCENTEFKCCSDGRTPAKGHNFAGCSCDASKYGCCPDGIEEAQGESFEGCLTVPSTPGAACALERDRGPCREFTVKWFFDTEYGGCSRFWYGGCEGNDNRFKTQEECKAICVEPKGRDACFLPKISGPCESYYPTWYYDPGRKQCGQFVYGGCLGNANKFKTKEECEELCVVPDDIDPCDQAKESGPCGGNFTRWYYNKALQTCEQFNYGGCKANDNNFPTELACHQQCLQPGRSRAPLADVCALEKDPGPCPGSVLRWYYDSSRRTCSRFVYGGCKGNGNKFRTRAACEQRCPTQADRKEHSHCFLFHSQSSYRLTSHAHGVGVLSNLPSGPFR</sequence>
<dbReference type="Gene3D" id="4.10.410.10">
    <property type="entry name" value="Pancreatic trypsin inhibitor Kunitz domain"/>
    <property type="match status" value="4"/>
</dbReference>
<evidence type="ECO:0000256" key="8">
    <source>
        <dbReference type="ARBA" id="ARBA00022869"/>
    </source>
</evidence>
<evidence type="ECO:0000259" key="12">
    <source>
        <dbReference type="PROSITE" id="PS50279"/>
    </source>
</evidence>
<dbReference type="PROSITE" id="PS50092">
    <property type="entry name" value="TSP1"/>
    <property type="match status" value="5"/>
</dbReference>
<dbReference type="SUPFAM" id="SSF82895">
    <property type="entry name" value="TSP-1 type 1 repeat"/>
    <property type="match status" value="7"/>
</dbReference>
<comment type="caution">
    <text evidence="13">The sequence shown here is derived from an EMBL/GenBank/DDBJ whole genome shotgun (WGS) entry which is preliminary data.</text>
</comment>
<protein>
    <recommendedName>
        <fullName evidence="12">BPTI/Kunitz inhibitor domain-containing protein</fullName>
    </recommendedName>
</protein>
<keyword evidence="9" id="KW-0722">Serine protease inhibitor</keyword>
<dbReference type="EMBL" id="JACSDZ010000015">
    <property type="protein sequence ID" value="KAF7386508.1"/>
    <property type="molecule type" value="Genomic_DNA"/>
</dbReference>
<keyword evidence="4" id="KW-0800">Toxin</keyword>
<dbReference type="PROSITE" id="PS50279">
    <property type="entry name" value="BPTI_KUNITZ_2"/>
    <property type="match status" value="4"/>
</dbReference>
<evidence type="ECO:0000256" key="5">
    <source>
        <dbReference type="ARBA" id="ARBA00022690"/>
    </source>
</evidence>
<evidence type="ECO:0000256" key="11">
    <source>
        <dbReference type="SAM" id="MobiDB-lite"/>
    </source>
</evidence>
<keyword evidence="6" id="KW-0732">Signal</keyword>
<evidence type="ECO:0000313" key="14">
    <source>
        <dbReference type="Proteomes" id="UP000617340"/>
    </source>
</evidence>
<feature type="compositionally biased region" description="Low complexity" evidence="11">
    <location>
        <begin position="833"/>
        <end position="874"/>
    </location>
</feature>
<dbReference type="Pfam" id="PF05986">
    <property type="entry name" value="ADAMTS_spacer1"/>
    <property type="match status" value="1"/>
</dbReference>
<feature type="compositionally biased region" description="Polar residues" evidence="11">
    <location>
        <begin position="822"/>
        <end position="831"/>
    </location>
</feature>
<feature type="domain" description="BPTI/Kunitz inhibitor" evidence="12">
    <location>
        <begin position="1729"/>
        <end position="1779"/>
    </location>
</feature>
<dbReference type="PANTHER" id="PTHR13723:SF281">
    <property type="entry name" value="PAPILIN"/>
    <property type="match status" value="1"/>
</dbReference>
<dbReference type="FunFam" id="2.20.100.10:FF:000005">
    <property type="entry name" value="ADAM metallopeptidase with thrombospondin type 1 motif 9"/>
    <property type="match status" value="1"/>
</dbReference>
<feature type="compositionally biased region" description="Polar residues" evidence="11">
    <location>
        <begin position="797"/>
        <end position="812"/>
    </location>
</feature>
<dbReference type="SMART" id="SM00209">
    <property type="entry name" value="TSP1"/>
    <property type="match status" value="7"/>
</dbReference>
<reference evidence="13" key="1">
    <citation type="journal article" date="2020" name="G3 (Bethesda)">
        <title>High-Quality Assemblies for Three Invasive Social Wasps from the &lt;i&gt;Vespula&lt;/i&gt; Genus.</title>
        <authorList>
            <person name="Harrop T.W.R."/>
            <person name="Guhlin J."/>
            <person name="McLaughlin G.M."/>
            <person name="Permina E."/>
            <person name="Stockwell P."/>
            <person name="Gilligan J."/>
            <person name="Le Lec M.F."/>
            <person name="Gruber M.A.M."/>
            <person name="Quinn O."/>
            <person name="Lovegrove M."/>
            <person name="Duncan E.J."/>
            <person name="Remnant E.J."/>
            <person name="Van Eeckhoven J."/>
            <person name="Graham B."/>
            <person name="Knapp R.A."/>
            <person name="Langford K.W."/>
            <person name="Kronenberg Z."/>
            <person name="Press M.O."/>
            <person name="Eacker S.M."/>
            <person name="Wilson-Rankin E.E."/>
            <person name="Purcell J."/>
            <person name="Lester P.J."/>
            <person name="Dearden P.K."/>
        </authorList>
    </citation>
    <scope>NUCLEOTIDE SEQUENCE</scope>
    <source>
        <strain evidence="13">Linc-1</strain>
    </source>
</reference>
<dbReference type="Pfam" id="PF00014">
    <property type="entry name" value="Kunitz_BPTI"/>
    <property type="match status" value="4"/>
</dbReference>
<feature type="compositionally biased region" description="Polar residues" evidence="11">
    <location>
        <begin position="1004"/>
        <end position="1013"/>
    </location>
</feature>
<dbReference type="InterPro" id="IPR000884">
    <property type="entry name" value="TSP1_rpt"/>
</dbReference>
<dbReference type="GO" id="GO:0004867">
    <property type="term" value="F:serine-type endopeptidase inhibitor activity"/>
    <property type="evidence" value="ECO:0007669"/>
    <property type="project" value="UniProtKB-KW"/>
</dbReference>
<feature type="region of interest" description="Disordered" evidence="11">
    <location>
        <begin position="1025"/>
        <end position="1182"/>
    </location>
</feature>
<proteinExistence type="predicted"/>
<feature type="region of interest" description="Disordered" evidence="11">
    <location>
        <begin position="752"/>
        <end position="1013"/>
    </location>
</feature>
<dbReference type="FunFam" id="4.10.410.10:FF:000020">
    <property type="entry name" value="Collagen, type VI, alpha 3"/>
    <property type="match status" value="3"/>
</dbReference>
<evidence type="ECO:0000313" key="13">
    <source>
        <dbReference type="EMBL" id="KAF7386508.1"/>
    </source>
</evidence>
<evidence type="ECO:0000256" key="1">
    <source>
        <dbReference type="ARBA" id="ARBA00004302"/>
    </source>
</evidence>
<evidence type="ECO:0000256" key="6">
    <source>
        <dbReference type="ARBA" id="ARBA00022729"/>
    </source>
</evidence>
<gene>
    <name evidence="13" type="ORF">HZH68_013640</name>
</gene>
<keyword evidence="8" id="KW-0272">Extracellular matrix</keyword>
<dbReference type="Pfam" id="PF19030">
    <property type="entry name" value="TSP1_ADAMTS"/>
    <property type="match status" value="6"/>
</dbReference>
<keyword evidence="8" id="KW-0084">Basement membrane</keyword>
<feature type="compositionally biased region" description="Polar residues" evidence="11">
    <location>
        <begin position="875"/>
        <end position="901"/>
    </location>
</feature>
<dbReference type="GO" id="GO:0006508">
    <property type="term" value="P:proteolysis"/>
    <property type="evidence" value="ECO:0007669"/>
    <property type="project" value="TreeGrafter"/>
</dbReference>
<dbReference type="Gene3D" id="2.60.120.830">
    <property type="match status" value="1"/>
</dbReference>
<organism evidence="13 14">
    <name type="scientific">Vespula germanica</name>
    <name type="common">German yellow jacket</name>
    <name type="synonym">Paravespula germanica</name>
    <dbReference type="NCBI Taxonomy" id="30212"/>
    <lineage>
        <taxon>Eukaryota</taxon>
        <taxon>Metazoa</taxon>
        <taxon>Ecdysozoa</taxon>
        <taxon>Arthropoda</taxon>
        <taxon>Hexapoda</taxon>
        <taxon>Insecta</taxon>
        <taxon>Pterygota</taxon>
        <taxon>Neoptera</taxon>
        <taxon>Endopterygota</taxon>
        <taxon>Hymenoptera</taxon>
        <taxon>Apocrita</taxon>
        <taxon>Aculeata</taxon>
        <taxon>Vespoidea</taxon>
        <taxon>Vespidae</taxon>
        <taxon>Vespinae</taxon>
        <taxon>Vespula</taxon>
    </lineage>
</organism>
<feature type="compositionally biased region" description="Low complexity" evidence="11">
    <location>
        <begin position="1034"/>
        <end position="1051"/>
    </location>
</feature>
<dbReference type="InterPro" id="IPR020901">
    <property type="entry name" value="Prtase_inh_Kunz-CS"/>
</dbReference>
<feature type="domain" description="BPTI/Kunitz inhibitor" evidence="12">
    <location>
        <begin position="1611"/>
        <end position="1661"/>
    </location>
</feature>
<evidence type="ECO:0000256" key="3">
    <source>
        <dbReference type="ARBA" id="ARBA00022525"/>
    </source>
</evidence>
<keyword evidence="5" id="KW-0646">Protease inhibitor</keyword>
<feature type="domain" description="BPTI/Kunitz inhibitor" evidence="12">
    <location>
        <begin position="1670"/>
        <end position="1720"/>
    </location>
</feature>
<evidence type="ECO:0000256" key="2">
    <source>
        <dbReference type="ARBA" id="ARBA00022473"/>
    </source>
</evidence>
<accession>A0A834MXB1</accession>
<feature type="compositionally biased region" description="Low complexity" evidence="11">
    <location>
        <begin position="762"/>
        <end position="779"/>
    </location>
</feature>
<dbReference type="InterPro" id="IPR010294">
    <property type="entry name" value="ADAMTS_spacer1"/>
</dbReference>
<keyword evidence="7" id="KW-0677">Repeat</keyword>
<feature type="compositionally biased region" description="Low complexity" evidence="11">
    <location>
        <begin position="1060"/>
        <end position="1069"/>
    </location>
</feature>
<dbReference type="Gene3D" id="2.20.100.10">
    <property type="entry name" value="Thrombospondin type-1 (TSP1) repeat"/>
    <property type="match status" value="5"/>
</dbReference>
<keyword evidence="14" id="KW-1185">Reference proteome</keyword>
<name>A0A834MXB1_VESGE</name>
<evidence type="ECO:0000256" key="4">
    <source>
        <dbReference type="ARBA" id="ARBA00022656"/>
    </source>
</evidence>
<keyword evidence="3" id="KW-0964">Secreted</keyword>
<dbReference type="PROSITE" id="PS00280">
    <property type="entry name" value="BPTI_KUNITZ_1"/>
    <property type="match status" value="2"/>
</dbReference>
<dbReference type="SMART" id="SM00131">
    <property type="entry name" value="KU"/>
    <property type="match status" value="4"/>
</dbReference>
<dbReference type="FunFam" id="2.60.120.830:FF:000001">
    <property type="entry name" value="A disintegrin and metalloproteinase with thrombospondin motifs 1"/>
    <property type="match status" value="1"/>
</dbReference>
<dbReference type="GO" id="GO:0030198">
    <property type="term" value="P:extracellular matrix organization"/>
    <property type="evidence" value="ECO:0007669"/>
    <property type="project" value="TreeGrafter"/>
</dbReference>
<dbReference type="GO" id="GO:0004222">
    <property type="term" value="F:metalloendopeptidase activity"/>
    <property type="evidence" value="ECO:0007669"/>
    <property type="project" value="TreeGrafter"/>
</dbReference>
<feature type="compositionally biased region" description="Low complexity" evidence="11">
    <location>
        <begin position="902"/>
        <end position="1003"/>
    </location>
</feature>
<feature type="compositionally biased region" description="Polar residues" evidence="11">
    <location>
        <begin position="1070"/>
        <end position="1091"/>
    </location>
</feature>
<keyword evidence="10" id="KW-1015">Disulfide bond</keyword>
<dbReference type="CDD" id="cd00109">
    <property type="entry name" value="Kunitz-type"/>
    <property type="match status" value="3"/>
</dbReference>
<dbReference type="InterPro" id="IPR036383">
    <property type="entry name" value="TSP1_rpt_sf"/>
</dbReference>
<dbReference type="SUPFAM" id="SSF57362">
    <property type="entry name" value="BPTI-like"/>
    <property type="match status" value="4"/>
</dbReference>
<evidence type="ECO:0000256" key="7">
    <source>
        <dbReference type="ARBA" id="ARBA00022737"/>
    </source>
</evidence>
<keyword evidence="2" id="KW-0217">Developmental protein</keyword>
<dbReference type="PANTHER" id="PTHR13723">
    <property type="entry name" value="ADAMTS A DISINTEGRIN AND METALLOPROTEASE WITH THROMBOSPONDIN MOTIFS PROTEASE"/>
    <property type="match status" value="1"/>
</dbReference>
<dbReference type="Proteomes" id="UP000617340">
    <property type="component" value="Unassembled WGS sequence"/>
</dbReference>
<dbReference type="GO" id="GO:0090729">
    <property type="term" value="F:toxin activity"/>
    <property type="evidence" value="ECO:0007669"/>
    <property type="project" value="UniProtKB-KW"/>
</dbReference>
<feature type="compositionally biased region" description="Low complexity" evidence="11">
    <location>
        <begin position="1100"/>
        <end position="1124"/>
    </location>
</feature>
<evidence type="ECO:0000256" key="9">
    <source>
        <dbReference type="ARBA" id="ARBA00022900"/>
    </source>
</evidence>
<dbReference type="GO" id="GO:0005604">
    <property type="term" value="C:basement membrane"/>
    <property type="evidence" value="ECO:0007669"/>
    <property type="project" value="UniProtKB-SubCell"/>
</dbReference>
<dbReference type="InterPro" id="IPR036880">
    <property type="entry name" value="Kunitz_BPTI_sf"/>
</dbReference>